<sequence>METILSIIALVISFLSAAISIWSANSSHKSYLLSKKESLAKEKEISAYIDEGYIFKNTKNEKIIGYKLTLSNNSSINNVFKSISLTVSFVRKNDSIGEIIFVHDISLKDKLKNELNSVFDIPEKIDSYDAVTKWALFKFDPSTFKHGKIKHYEISISDKFDKRKNIISYILKEFSNAN</sequence>
<keyword evidence="2" id="KW-1185">Reference proteome</keyword>
<proteinExistence type="predicted"/>
<organism evidence="1 2">
    <name type="scientific">Leptospira kanakyensis</name>
    <dbReference type="NCBI Taxonomy" id="2484968"/>
    <lineage>
        <taxon>Bacteria</taxon>
        <taxon>Pseudomonadati</taxon>
        <taxon>Spirochaetota</taxon>
        <taxon>Spirochaetia</taxon>
        <taxon>Leptospirales</taxon>
        <taxon>Leptospiraceae</taxon>
        <taxon>Leptospira</taxon>
    </lineage>
</organism>
<protein>
    <submittedName>
        <fullName evidence="1">Uncharacterized protein</fullName>
    </submittedName>
</protein>
<reference evidence="1" key="1">
    <citation type="journal article" date="2019" name="PLoS Negl. Trop. Dis.">
        <title>Revisiting the worldwide diversity of Leptospira species in the environment.</title>
        <authorList>
            <person name="Vincent A.T."/>
            <person name="Schiettekatte O."/>
            <person name="Bourhy P."/>
            <person name="Veyrier F.J."/>
            <person name="Picardeau M."/>
        </authorList>
    </citation>
    <scope>NUCLEOTIDE SEQUENCE [LARGE SCALE GENOMIC DNA]</scope>
    <source>
        <strain evidence="1">201800293</strain>
    </source>
</reference>
<evidence type="ECO:0000313" key="2">
    <source>
        <dbReference type="Proteomes" id="UP000297239"/>
    </source>
</evidence>
<dbReference type="RefSeq" id="WP_135633734.1">
    <property type="nucleotide sequence ID" value="NZ_RQFE01000022.1"/>
</dbReference>
<evidence type="ECO:0000313" key="1">
    <source>
        <dbReference type="EMBL" id="TGK65691.1"/>
    </source>
</evidence>
<dbReference type="EMBL" id="RQFF01000040">
    <property type="protein sequence ID" value="TGK65691.1"/>
    <property type="molecule type" value="Genomic_DNA"/>
</dbReference>
<name>A0A6N4Q5V5_9LEPT</name>
<gene>
    <name evidence="1" type="ORF">EHQ18_19170</name>
</gene>
<dbReference type="Proteomes" id="UP000297239">
    <property type="component" value="Unassembled WGS sequence"/>
</dbReference>
<comment type="caution">
    <text evidence="1">The sequence shown here is derived from an EMBL/GenBank/DDBJ whole genome shotgun (WGS) entry which is preliminary data.</text>
</comment>
<accession>A0A6N4Q5V5</accession>
<dbReference type="AlphaFoldDB" id="A0A6N4Q5V5"/>